<keyword evidence="2" id="KW-1185">Reference proteome</keyword>
<accession>A0A1H1WWI0</accession>
<reference evidence="2" key="1">
    <citation type="submission" date="2016-10" db="EMBL/GenBank/DDBJ databases">
        <authorList>
            <person name="Varghese N."/>
            <person name="Submissions S."/>
        </authorList>
    </citation>
    <scope>NUCLEOTIDE SEQUENCE [LARGE SCALE GENOMIC DNA]</scope>
    <source>
        <strain evidence="2">GAS369</strain>
    </source>
</reference>
<evidence type="ECO:0000313" key="2">
    <source>
        <dbReference type="Proteomes" id="UP000243904"/>
    </source>
</evidence>
<gene>
    <name evidence="1" type="ORF">SAMN05444158_4052</name>
</gene>
<protein>
    <submittedName>
        <fullName evidence="1">Uncharacterized protein</fullName>
    </submittedName>
</protein>
<sequence length="90" mass="10044">MPIDKEASRIWRGRIRDILNQQWDPIGGCPADEYDSYVGTVAAMVRDNATDTDLTKYLERAESVHMGFGRFDPERAMTVVASIRALGTAP</sequence>
<name>A0A1H1WWI0_9BRAD</name>
<organism evidence="1 2">
    <name type="scientific">Bradyrhizobium canariense</name>
    <dbReference type="NCBI Taxonomy" id="255045"/>
    <lineage>
        <taxon>Bacteria</taxon>
        <taxon>Pseudomonadati</taxon>
        <taxon>Pseudomonadota</taxon>
        <taxon>Alphaproteobacteria</taxon>
        <taxon>Hyphomicrobiales</taxon>
        <taxon>Nitrobacteraceae</taxon>
        <taxon>Bradyrhizobium</taxon>
    </lineage>
</organism>
<dbReference type="AlphaFoldDB" id="A0A1H1WWI0"/>
<dbReference type="EMBL" id="LT629750">
    <property type="protein sequence ID" value="SDT01578.1"/>
    <property type="molecule type" value="Genomic_DNA"/>
</dbReference>
<evidence type="ECO:0000313" key="1">
    <source>
        <dbReference type="EMBL" id="SDT01578.1"/>
    </source>
</evidence>
<dbReference type="RefSeq" id="WP_100384062.1">
    <property type="nucleotide sequence ID" value="NZ_LT629750.1"/>
</dbReference>
<dbReference type="Proteomes" id="UP000243904">
    <property type="component" value="Chromosome I"/>
</dbReference>
<proteinExistence type="predicted"/>